<dbReference type="InterPro" id="IPR025072">
    <property type="entry name" value="Fur_reg_FbpA"/>
</dbReference>
<dbReference type="EMBL" id="CP137640">
    <property type="protein sequence ID" value="WVX83711.1"/>
    <property type="molecule type" value="Genomic_DNA"/>
</dbReference>
<proteinExistence type="predicted"/>
<dbReference type="Proteomes" id="UP001357223">
    <property type="component" value="Chromosome"/>
</dbReference>
<dbReference type="Pfam" id="PF13076">
    <property type="entry name" value="Fur_reg_FbpA"/>
    <property type="match status" value="1"/>
</dbReference>
<name>A0ABZ2CIU8_9BACI</name>
<gene>
    <name evidence="1" type="ORF">R4Z09_12335</name>
</gene>
<dbReference type="RefSeq" id="WP_338452587.1">
    <property type="nucleotide sequence ID" value="NZ_CP137640.1"/>
</dbReference>
<accession>A0ABZ2CIU8</accession>
<sequence length="54" mass="6591">MENLQQEALERKKNFLIEKLIRRGIYKKNNTHLFELSLSDLEDEYHKSRTNKRA</sequence>
<reference evidence="1 2" key="1">
    <citation type="submission" date="2023-10" db="EMBL/GenBank/DDBJ databases">
        <title>Niallia locisalis sp.nov. isolated from a salt pond sample.</title>
        <authorList>
            <person name="Li X.-J."/>
            <person name="Dong L."/>
        </authorList>
    </citation>
    <scope>NUCLEOTIDE SEQUENCE [LARGE SCALE GENOMIC DNA]</scope>
    <source>
        <strain evidence="1 2">DSM 29761</strain>
    </source>
</reference>
<keyword evidence="2" id="KW-1185">Reference proteome</keyword>
<evidence type="ECO:0000313" key="1">
    <source>
        <dbReference type="EMBL" id="WVX83711.1"/>
    </source>
</evidence>
<organism evidence="1 2">
    <name type="scientific">Niallia oryzisoli</name>
    <dbReference type="NCBI Taxonomy" id="1737571"/>
    <lineage>
        <taxon>Bacteria</taxon>
        <taxon>Bacillati</taxon>
        <taxon>Bacillota</taxon>
        <taxon>Bacilli</taxon>
        <taxon>Bacillales</taxon>
        <taxon>Bacillaceae</taxon>
        <taxon>Niallia</taxon>
    </lineage>
</organism>
<protein>
    <submittedName>
        <fullName evidence="1">Fur-regulated basic protein FbpA</fullName>
    </submittedName>
</protein>
<evidence type="ECO:0000313" key="2">
    <source>
        <dbReference type="Proteomes" id="UP001357223"/>
    </source>
</evidence>